<comment type="subcellular location">
    <subcellularLocation>
        <location evidence="1">Membrane</location>
        <topology evidence="1">Multi-pass membrane protein</topology>
    </subcellularLocation>
</comment>
<keyword evidence="5 6" id="KW-0472">Membrane</keyword>
<name>A0A6A6I548_9PLEO</name>
<reference evidence="7" key="1">
    <citation type="journal article" date="2020" name="Stud. Mycol.">
        <title>101 Dothideomycetes genomes: a test case for predicting lifestyles and emergence of pathogens.</title>
        <authorList>
            <person name="Haridas S."/>
            <person name="Albert R."/>
            <person name="Binder M."/>
            <person name="Bloem J."/>
            <person name="Labutti K."/>
            <person name="Salamov A."/>
            <person name="Andreopoulos B."/>
            <person name="Baker S."/>
            <person name="Barry K."/>
            <person name="Bills G."/>
            <person name="Bluhm B."/>
            <person name="Cannon C."/>
            <person name="Castanera R."/>
            <person name="Culley D."/>
            <person name="Daum C."/>
            <person name="Ezra D."/>
            <person name="Gonzalez J."/>
            <person name="Henrissat B."/>
            <person name="Kuo A."/>
            <person name="Liang C."/>
            <person name="Lipzen A."/>
            <person name="Lutzoni F."/>
            <person name="Magnuson J."/>
            <person name="Mondo S."/>
            <person name="Nolan M."/>
            <person name="Ohm R."/>
            <person name="Pangilinan J."/>
            <person name="Park H.-J."/>
            <person name="Ramirez L."/>
            <person name="Alfaro M."/>
            <person name="Sun H."/>
            <person name="Tritt A."/>
            <person name="Yoshinaga Y."/>
            <person name="Zwiers L.-H."/>
            <person name="Turgeon B."/>
            <person name="Goodwin S."/>
            <person name="Spatafora J."/>
            <person name="Crous P."/>
            <person name="Grigoriev I."/>
        </authorList>
    </citation>
    <scope>NUCLEOTIDE SEQUENCE</scope>
    <source>
        <strain evidence="7">CBS 122368</strain>
    </source>
</reference>
<dbReference type="RefSeq" id="XP_033680451.1">
    <property type="nucleotide sequence ID" value="XM_033834422.1"/>
</dbReference>
<dbReference type="OrthoDB" id="3257095at2759"/>
<evidence type="ECO:0000256" key="4">
    <source>
        <dbReference type="ARBA" id="ARBA00022989"/>
    </source>
</evidence>
<evidence type="ECO:0000313" key="7">
    <source>
        <dbReference type="EMBL" id="KAF2245447.1"/>
    </source>
</evidence>
<dbReference type="EMBL" id="ML987200">
    <property type="protein sequence ID" value="KAF2245447.1"/>
    <property type="molecule type" value="Genomic_DNA"/>
</dbReference>
<dbReference type="PANTHER" id="PTHR45649">
    <property type="entry name" value="AMINO-ACID PERMEASE BAT1"/>
    <property type="match status" value="1"/>
</dbReference>
<protein>
    <submittedName>
        <fullName evidence="7">Amino acid transporter</fullName>
    </submittedName>
</protein>
<dbReference type="GeneID" id="54587752"/>
<feature type="transmembrane region" description="Helical" evidence="6">
    <location>
        <begin position="324"/>
        <end position="346"/>
    </location>
</feature>
<feature type="transmembrane region" description="Helical" evidence="6">
    <location>
        <begin position="108"/>
        <end position="128"/>
    </location>
</feature>
<gene>
    <name evidence="7" type="ORF">BU26DRAFT_578205</name>
</gene>
<proteinExistence type="predicted"/>
<sequence>MSMYFAHLVLFNGGPTGIITTFPVFFLGVLMQTLVMAELASMIPLSAGQFNWVAILSPPGISNFLSYLTGWIVTIAWQAACAAPTFICSNMIVALASYSNPDYDVKNWHAALIFYAIIALAVLVNTYLGRLFPSIESLAFLLHVVGFFIVLIVVVYLAPKTDPSTVFDNFINGGGFPTTAQSVLVWTQPLTSVSTQEGKKLSIDDRPPERAAEEIENATRVIPRAMIITVVLYFVMGYGIIIMVVFCMSVEEVLTSAYTFPVITVFGQVTKSQNGTVFLTSLIIIMFACGVFGLLATASRMLWAFAREDGVPFSAQVSKIERRTCLPLVSIGTTTFISLILGLIALGSEATFNALSGLTVAGFYSAFIISATVWLWRRVTTPAENLPWGPFRLGKLGVPTILAALVYSWVGLIFAFWPPIAAVTVETFNWSLVVYLGVIFLAIGWWFLRARKTYTGPKTEISSQQWMKLFERTARVN</sequence>
<dbReference type="GO" id="GO:0022857">
    <property type="term" value="F:transmembrane transporter activity"/>
    <property type="evidence" value="ECO:0007669"/>
    <property type="project" value="InterPro"/>
</dbReference>
<feature type="transmembrane region" description="Helical" evidence="6">
    <location>
        <begin position="75"/>
        <end position="96"/>
    </location>
</feature>
<dbReference type="Proteomes" id="UP000800094">
    <property type="component" value="Unassembled WGS sequence"/>
</dbReference>
<keyword evidence="3 6" id="KW-0812">Transmembrane</keyword>
<evidence type="ECO:0000256" key="3">
    <source>
        <dbReference type="ARBA" id="ARBA00022692"/>
    </source>
</evidence>
<keyword evidence="2" id="KW-0813">Transport</keyword>
<organism evidence="7 8">
    <name type="scientific">Trematosphaeria pertusa</name>
    <dbReference type="NCBI Taxonomy" id="390896"/>
    <lineage>
        <taxon>Eukaryota</taxon>
        <taxon>Fungi</taxon>
        <taxon>Dikarya</taxon>
        <taxon>Ascomycota</taxon>
        <taxon>Pezizomycotina</taxon>
        <taxon>Dothideomycetes</taxon>
        <taxon>Pleosporomycetidae</taxon>
        <taxon>Pleosporales</taxon>
        <taxon>Massarineae</taxon>
        <taxon>Trematosphaeriaceae</taxon>
        <taxon>Trematosphaeria</taxon>
    </lineage>
</organism>
<feature type="transmembrane region" description="Helical" evidence="6">
    <location>
        <begin position="277"/>
        <end position="303"/>
    </location>
</feature>
<dbReference type="InterPro" id="IPR002293">
    <property type="entry name" value="AA/rel_permease1"/>
</dbReference>
<dbReference type="Gene3D" id="1.20.1740.10">
    <property type="entry name" value="Amino acid/polyamine transporter I"/>
    <property type="match status" value="2"/>
</dbReference>
<feature type="transmembrane region" description="Helical" evidence="6">
    <location>
        <begin position="225"/>
        <end position="246"/>
    </location>
</feature>
<feature type="transmembrane region" description="Helical" evidence="6">
    <location>
        <begin position="396"/>
        <end position="417"/>
    </location>
</feature>
<evidence type="ECO:0000313" key="8">
    <source>
        <dbReference type="Proteomes" id="UP000800094"/>
    </source>
</evidence>
<evidence type="ECO:0000256" key="2">
    <source>
        <dbReference type="ARBA" id="ARBA00022448"/>
    </source>
</evidence>
<feature type="transmembrane region" description="Helical" evidence="6">
    <location>
        <begin position="140"/>
        <end position="158"/>
    </location>
</feature>
<feature type="transmembrane region" description="Helical" evidence="6">
    <location>
        <begin position="352"/>
        <end position="376"/>
    </location>
</feature>
<feature type="transmembrane region" description="Helical" evidence="6">
    <location>
        <begin position="429"/>
        <end position="448"/>
    </location>
</feature>
<dbReference type="AlphaFoldDB" id="A0A6A6I548"/>
<evidence type="ECO:0000256" key="1">
    <source>
        <dbReference type="ARBA" id="ARBA00004141"/>
    </source>
</evidence>
<dbReference type="GO" id="GO:0016020">
    <property type="term" value="C:membrane"/>
    <property type="evidence" value="ECO:0007669"/>
    <property type="project" value="UniProtKB-SubCell"/>
</dbReference>
<keyword evidence="8" id="KW-1185">Reference proteome</keyword>
<evidence type="ECO:0000256" key="5">
    <source>
        <dbReference type="ARBA" id="ARBA00023136"/>
    </source>
</evidence>
<accession>A0A6A6I548</accession>
<dbReference type="Pfam" id="PF13520">
    <property type="entry name" value="AA_permease_2"/>
    <property type="match status" value="1"/>
</dbReference>
<keyword evidence="4 6" id="KW-1133">Transmembrane helix</keyword>
<dbReference type="PANTHER" id="PTHR45649:SF1">
    <property type="entry name" value="TRANSPORTER, PUTATIVE (EUROFUNG)-RELATED"/>
    <property type="match status" value="1"/>
</dbReference>
<dbReference type="PIRSF" id="PIRSF006060">
    <property type="entry name" value="AA_transporter"/>
    <property type="match status" value="1"/>
</dbReference>
<evidence type="ECO:0000256" key="6">
    <source>
        <dbReference type="SAM" id="Phobius"/>
    </source>
</evidence>
<feature type="transmembrane region" description="Helical" evidence="6">
    <location>
        <begin position="6"/>
        <end position="27"/>
    </location>
</feature>